<evidence type="ECO:0000256" key="3">
    <source>
        <dbReference type="ARBA" id="ARBA00023015"/>
    </source>
</evidence>
<dbReference type="SUPFAM" id="SSF46785">
    <property type="entry name" value="Winged helix' DNA-binding domain"/>
    <property type="match status" value="1"/>
</dbReference>
<keyword evidence="2" id="KW-0663">Pyridoxal phosphate</keyword>
<dbReference type="CDD" id="cd00609">
    <property type="entry name" value="AAT_like"/>
    <property type="match status" value="1"/>
</dbReference>
<keyword evidence="5" id="KW-0804">Transcription</keyword>
<dbReference type="Pfam" id="PF00155">
    <property type="entry name" value="Aminotran_1_2"/>
    <property type="match status" value="1"/>
</dbReference>
<dbReference type="InterPro" id="IPR000524">
    <property type="entry name" value="Tscrpt_reg_HTH_GntR"/>
</dbReference>
<comment type="similarity">
    <text evidence="1">In the C-terminal section; belongs to the class-I pyridoxal-phosphate-dependent aminotransferase family.</text>
</comment>
<keyword evidence="3" id="KW-0805">Transcription regulation</keyword>
<evidence type="ECO:0000313" key="8">
    <source>
        <dbReference type="Proteomes" id="UP001303946"/>
    </source>
</evidence>
<organism evidence="7 8">
    <name type="scientific">Piscinibacter gummiphilus</name>
    <dbReference type="NCBI Taxonomy" id="946333"/>
    <lineage>
        <taxon>Bacteria</taxon>
        <taxon>Pseudomonadati</taxon>
        <taxon>Pseudomonadota</taxon>
        <taxon>Betaproteobacteria</taxon>
        <taxon>Burkholderiales</taxon>
        <taxon>Sphaerotilaceae</taxon>
        <taxon>Piscinibacter</taxon>
    </lineage>
</organism>
<dbReference type="Proteomes" id="UP001303946">
    <property type="component" value="Chromosome"/>
</dbReference>
<dbReference type="RefSeq" id="WP_316701490.1">
    <property type="nucleotide sequence ID" value="NZ_CP136336.1"/>
</dbReference>
<dbReference type="InterPro" id="IPR015421">
    <property type="entry name" value="PyrdxlP-dep_Trfase_major"/>
</dbReference>
<dbReference type="PROSITE" id="PS50949">
    <property type="entry name" value="HTH_GNTR"/>
    <property type="match status" value="1"/>
</dbReference>
<dbReference type="Gene3D" id="1.10.10.10">
    <property type="entry name" value="Winged helix-like DNA-binding domain superfamily/Winged helix DNA-binding domain"/>
    <property type="match status" value="1"/>
</dbReference>
<evidence type="ECO:0000313" key="7">
    <source>
        <dbReference type="EMBL" id="WOB08672.1"/>
    </source>
</evidence>
<dbReference type="InterPro" id="IPR036390">
    <property type="entry name" value="WH_DNA-bd_sf"/>
</dbReference>
<dbReference type="InterPro" id="IPR004839">
    <property type="entry name" value="Aminotransferase_I/II_large"/>
</dbReference>
<evidence type="ECO:0000259" key="6">
    <source>
        <dbReference type="PROSITE" id="PS50949"/>
    </source>
</evidence>
<proteinExistence type="inferred from homology"/>
<keyword evidence="8" id="KW-1185">Reference proteome</keyword>
<gene>
    <name evidence="7" type="ORF">RXV79_01135</name>
</gene>
<name>A0ABZ0CUM4_9BURK</name>
<dbReference type="Gene3D" id="3.40.640.10">
    <property type="entry name" value="Type I PLP-dependent aspartate aminotransferase-like (Major domain)"/>
    <property type="match status" value="1"/>
</dbReference>
<keyword evidence="7" id="KW-0032">Aminotransferase</keyword>
<accession>A0ABZ0CUM4</accession>
<sequence length="487" mass="53068">MDARTNPAASLRQQVYLQLRSAIEQGTFAPGSRLPPSREHAQALGVARNTVLWALDRLRAEGYIVARVGDGSYVAPDLAALHPAVAPGKRGALQPEGGLSGRGRQIADTALRWRPPVSTVVPYRIGAPSVADFPFELWSRLARQVPLGLQQRLAQYGPPAGHPPLREAIAQWLLVSRGIRCAPEQVVVTSGSQQAIDLLARLLLDVGDEVMVEDPGYLGIRACLVSHGITVRPVEVDAQGFAIAEGAARWPQARMAVVTPTHQFPLGVHMGLPRRLELLEWARQQRAWIVEDDYDGEFQYGTHRIPALCSLPHSERVLYVGTFSKTLHPGLRLGFIVLPHHLVEAFASARSLTDRHSPGASQEVLARFITDGHLLRHLRRMRELYQERQAALVDSLRKATDGRVQLTPAAQGMHLSFEIGAGRDDTALSRAAGEAGVYLAPLSLYGVETRRRGWVFGYAGFSERALRSAARALGPVVVGAASRAWGG</sequence>
<dbReference type="PANTHER" id="PTHR46577:SF1">
    <property type="entry name" value="HTH-TYPE TRANSCRIPTIONAL REGULATORY PROTEIN GABR"/>
    <property type="match status" value="1"/>
</dbReference>
<dbReference type="InterPro" id="IPR036388">
    <property type="entry name" value="WH-like_DNA-bd_sf"/>
</dbReference>
<protein>
    <submittedName>
        <fullName evidence="7">PLP-dependent aminotransferase family protein</fullName>
    </submittedName>
</protein>
<keyword evidence="4" id="KW-0238">DNA-binding</keyword>
<dbReference type="CDD" id="cd07377">
    <property type="entry name" value="WHTH_GntR"/>
    <property type="match status" value="1"/>
</dbReference>
<dbReference type="EMBL" id="CP136336">
    <property type="protein sequence ID" value="WOB08672.1"/>
    <property type="molecule type" value="Genomic_DNA"/>
</dbReference>
<dbReference type="PANTHER" id="PTHR46577">
    <property type="entry name" value="HTH-TYPE TRANSCRIPTIONAL REGULATORY PROTEIN GABR"/>
    <property type="match status" value="1"/>
</dbReference>
<evidence type="ECO:0000256" key="2">
    <source>
        <dbReference type="ARBA" id="ARBA00022898"/>
    </source>
</evidence>
<dbReference type="GO" id="GO:0008483">
    <property type="term" value="F:transaminase activity"/>
    <property type="evidence" value="ECO:0007669"/>
    <property type="project" value="UniProtKB-KW"/>
</dbReference>
<dbReference type="Pfam" id="PF00392">
    <property type="entry name" value="GntR"/>
    <property type="match status" value="1"/>
</dbReference>
<evidence type="ECO:0000256" key="4">
    <source>
        <dbReference type="ARBA" id="ARBA00023125"/>
    </source>
</evidence>
<dbReference type="SUPFAM" id="SSF53383">
    <property type="entry name" value="PLP-dependent transferases"/>
    <property type="match status" value="1"/>
</dbReference>
<dbReference type="InterPro" id="IPR015424">
    <property type="entry name" value="PyrdxlP-dep_Trfase"/>
</dbReference>
<evidence type="ECO:0000256" key="5">
    <source>
        <dbReference type="ARBA" id="ARBA00023163"/>
    </source>
</evidence>
<keyword evidence="7" id="KW-0808">Transferase</keyword>
<dbReference type="SMART" id="SM00345">
    <property type="entry name" value="HTH_GNTR"/>
    <property type="match status" value="1"/>
</dbReference>
<dbReference type="PRINTS" id="PR00035">
    <property type="entry name" value="HTHGNTR"/>
</dbReference>
<feature type="domain" description="HTH gntR-type" evidence="6">
    <location>
        <begin position="9"/>
        <end position="77"/>
    </location>
</feature>
<evidence type="ECO:0000256" key="1">
    <source>
        <dbReference type="ARBA" id="ARBA00005384"/>
    </source>
</evidence>
<reference evidence="7 8" key="1">
    <citation type="submission" date="2023-10" db="EMBL/GenBank/DDBJ databases">
        <title>Bacteria for the degradation of biodegradable plastic PBAT(Polybutylene adipate terephthalate).</title>
        <authorList>
            <person name="Weon H.-Y."/>
            <person name="Yeon J."/>
        </authorList>
    </citation>
    <scope>NUCLEOTIDE SEQUENCE [LARGE SCALE GENOMIC DNA]</scope>
    <source>
        <strain evidence="7 8">SBD 7-3</strain>
    </source>
</reference>
<dbReference type="InterPro" id="IPR051446">
    <property type="entry name" value="HTH_trans_reg/aminotransferase"/>
</dbReference>